<evidence type="ECO:0000313" key="2">
    <source>
        <dbReference type="EMBL" id="OMJ75311.1"/>
    </source>
</evidence>
<protein>
    <submittedName>
        <fullName evidence="2">Uncharacterized protein</fullName>
    </submittedName>
</protein>
<evidence type="ECO:0000313" key="3">
    <source>
        <dbReference type="Proteomes" id="UP000187209"/>
    </source>
</evidence>
<feature type="region of interest" description="Disordered" evidence="1">
    <location>
        <begin position="338"/>
        <end position="367"/>
    </location>
</feature>
<evidence type="ECO:0000256" key="1">
    <source>
        <dbReference type="SAM" id="MobiDB-lite"/>
    </source>
</evidence>
<name>A0A1R2BEY7_9CILI</name>
<accession>A0A1R2BEY7</accession>
<keyword evidence="3" id="KW-1185">Reference proteome</keyword>
<dbReference type="Proteomes" id="UP000187209">
    <property type="component" value="Unassembled WGS sequence"/>
</dbReference>
<gene>
    <name evidence="2" type="ORF">SteCoe_25586</name>
</gene>
<dbReference type="EMBL" id="MPUH01000698">
    <property type="protein sequence ID" value="OMJ75311.1"/>
    <property type="molecule type" value="Genomic_DNA"/>
</dbReference>
<reference evidence="2 3" key="1">
    <citation type="submission" date="2016-11" db="EMBL/GenBank/DDBJ databases">
        <title>The macronuclear genome of Stentor coeruleus: a giant cell with tiny introns.</title>
        <authorList>
            <person name="Slabodnick M."/>
            <person name="Ruby J.G."/>
            <person name="Reiff S.B."/>
            <person name="Swart E.C."/>
            <person name="Gosai S."/>
            <person name="Prabakaran S."/>
            <person name="Witkowska E."/>
            <person name="Larue G.E."/>
            <person name="Fisher S."/>
            <person name="Freeman R.M."/>
            <person name="Gunawardena J."/>
            <person name="Chu W."/>
            <person name="Stover N.A."/>
            <person name="Gregory B.D."/>
            <person name="Nowacki M."/>
            <person name="Derisi J."/>
            <person name="Roy S.W."/>
            <person name="Marshall W.F."/>
            <person name="Sood P."/>
        </authorList>
    </citation>
    <scope>NUCLEOTIDE SEQUENCE [LARGE SCALE GENOMIC DNA]</scope>
    <source>
        <strain evidence="2">WM001</strain>
    </source>
</reference>
<comment type="caution">
    <text evidence="2">The sequence shown here is derived from an EMBL/GenBank/DDBJ whole genome shotgun (WGS) entry which is preliminary data.</text>
</comment>
<feature type="compositionally biased region" description="Polar residues" evidence="1">
    <location>
        <begin position="340"/>
        <end position="360"/>
    </location>
</feature>
<feature type="region of interest" description="Disordered" evidence="1">
    <location>
        <begin position="391"/>
        <end position="412"/>
    </location>
</feature>
<organism evidence="2 3">
    <name type="scientific">Stentor coeruleus</name>
    <dbReference type="NCBI Taxonomy" id="5963"/>
    <lineage>
        <taxon>Eukaryota</taxon>
        <taxon>Sar</taxon>
        <taxon>Alveolata</taxon>
        <taxon>Ciliophora</taxon>
        <taxon>Postciliodesmatophora</taxon>
        <taxon>Heterotrichea</taxon>
        <taxon>Heterotrichida</taxon>
        <taxon>Stentoridae</taxon>
        <taxon>Stentor</taxon>
    </lineage>
</organism>
<proteinExistence type="predicted"/>
<dbReference type="AlphaFoldDB" id="A0A1R2BEY7"/>
<sequence>MTSKKRFLRVEETLDYIQSLEEKGVRKNELIGFRSADVSKELKNIISICTSLSVILMQYDLFHIALDVLKKAIENDEKLLKNGTPSDKLWPGRLNIYTNLCFLYQRLGAIEESYKFAIEAQSFLLTLSEHKIPIHEDMKIGSDMITFVVLWLCGTPKDASVYLDSAARSVNTIIKGTPTKLNKGDIQNLYGLIVCSLAALSVKMGGDALKAIDLCEKCIKEFQSDNMICGMIEKVIGTLKEQDKSVTNSRIEFIPYVKDPESFQFGSLVEDALNVPLSNDEDWLASKVYLKILLEAAFYPIISPSTPALKKEELEFEQAKIKLLDIIEDSQIKVLDKRNSSSVPRKTYTRNSPKRTTASVLKSREPSQPWWKNNNFMEQMLKKSMMKKKENSALRAGKKKTRETQNLPPVEPQIKDIYATRLSPRRSLPRRREIKKSIPENERIMLEFNPEGFKEGEKIPVTLVPITLNRKK</sequence>